<reference evidence="1" key="1">
    <citation type="submission" date="2014-09" db="EMBL/GenBank/DDBJ databases">
        <authorList>
            <person name="Magalhaes I.L.F."/>
            <person name="Oliveira U."/>
            <person name="Santos F.R."/>
            <person name="Vidigal T.H.D.A."/>
            <person name="Brescovit A.D."/>
            <person name="Santos A.J."/>
        </authorList>
    </citation>
    <scope>NUCLEOTIDE SEQUENCE</scope>
    <source>
        <tissue evidence="1">Shoot tissue taken approximately 20 cm above the soil surface</tissue>
    </source>
</reference>
<organism evidence="1">
    <name type="scientific">Arundo donax</name>
    <name type="common">Giant reed</name>
    <name type="synonym">Donax arundinaceus</name>
    <dbReference type="NCBI Taxonomy" id="35708"/>
    <lineage>
        <taxon>Eukaryota</taxon>
        <taxon>Viridiplantae</taxon>
        <taxon>Streptophyta</taxon>
        <taxon>Embryophyta</taxon>
        <taxon>Tracheophyta</taxon>
        <taxon>Spermatophyta</taxon>
        <taxon>Magnoliopsida</taxon>
        <taxon>Liliopsida</taxon>
        <taxon>Poales</taxon>
        <taxon>Poaceae</taxon>
        <taxon>PACMAD clade</taxon>
        <taxon>Arundinoideae</taxon>
        <taxon>Arundineae</taxon>
        <taxon>Arundo</taxon>
    </lineage>
</organism>
<dbReference type="EMBL" id="GBRH01273782">
    <property type="protein sequence ID" value="JAD24113.1"/>
    <property type="molecule type" value="Transcribed_RNA"/>
</dbReference>
<protein>
    <submittedName>
        <fullName evidence="1">Uncharacterized protein</fullName>
    </submittedName>
</protein>
<dbReference type="AlphaFoldDB" id="A0A0A8YEP4"/>
<proteinExistence type="predicted"/>
<reference evidence="1" key="2">
    <citation type="journal article" date="2015" name="Data Brief">
        <title>Shoot transcriptome of the giant reed, Arundo donax.</title>
        <authorList>
            <person name="Barrero R.A."/>
            <person name="Guerrero F.D."/>
            <person name="Moolhuijzen P."/>
            <person name="Goolsby J.A."/>
            <person name="Tidwell J."/>
            <person name="Bellgard S.E."/>
            <person name="Bellgard M.I."/>
        </authorList>
    </citation>
    <scope>NUCLEOTIDE SEQUENCE</scope>
    <source>
        <tissue evidence="1">Shoot tissue taken approximately 20 cm above the soil surface</tissue>
    </source>
</reference>
<accession>A0A0A8YEP4</accession>
<sequence>MGVSAIAGESKEVSRRIENTIGCTSRRSNCFDNMQGCYYISGGVTRACPSYAIT</sequence>
<name>A0A0A8YEP4_ARUDO</name>
<evidence type="ECO:0000313" key="1">
    <source>
        <dbReference type="EMBL" id="JAD24113.1"/>
    </source>
</evidence>